<dbReference type="InterPro" id="IPR025406">
    <property type="entry name" value="DUF4132"/>
</dbReference>
<dbReference type="STRING" id="1348114.OM33_01155"/>
<dbReference type="HOGENOM" id="CLU_299541_0_0_6"/>
<dbReference type="EMBL" id="CP009888">
    <property type="protein sequence ID" value="AIY63918.1"/>
    <property type="molecule type" value="Genomic_DNA"/>
</dbReference>
<sequence length="1001" mass="114493">MDHQQNLSAISELYQHVGISFTEDETIALEKHLANGGGSYLVNEKGSELASIAHDIKSTLQQKVRDLISQIDHLNSSYVLLLSGFFEHIDWYQLEAPTSAKLHDVKCYYRDDIDIVKIESYLLSLTDRDEFLQKLYYITIGYSHSRWINRKSIPPKQSNIEKVDLLHLNLIEKRRDFYFVGERDVARVSWSKLTDVVKEIHSVPLLSKLLSAPSFSLAIHVLERLERVMRDTHYHDYEIAKPAIHNVADENMARFVKMRFKFNDVELTQKMVDYGSDKSIEIALNNCERWPEDEYKQIIKACLTANPSQVVKICKEEGLFACLGKSYIDFLWQDKSLHEPLMECALYLETESEHYRYYDDDEEGKFGEEDASGLGRVILKMITEYPEKLAQVKPGGLVYIIVKLANLSQFKAILPYILPAINKSTRAQKSIAKRLAREDISELVALGWIDAKLKGHRQAAFYTLKYMATPDTVPYLKLLLQNKKISQTEVAAVKALLGELGEIDEDTQVELADTSKYKVKKPELIAELVTDEFQLLFGEGRESDLAWLIDKSSSFKKPPLAQYLIDMVHSVTPVNRAKIAHYLINTWDCRQEYDDELLSAKRKNYDFITVLVGYFADDSLVPEFEKQINKWKKINYHSSIRIIRALGTINTTYSLAALHEISTKSSYSDALANAAIDILAETAKLRGIGYRDLTDLLVPDFGLTKQGITLPVGDKDYVVTLNGDFTLRVTNSLTNRVTKSLPKAGSNEDPELRASAEQTFKTLRTNIKKVAKKQAPRMVSAFYAARCWTKDYWQQLFIDHSLMNILAQAFVWQDADSLKSFRISEDGSLIDYEDEVVVLADESQIRLFHPVFADTTEIEQWQAHLDDYELSPLIEQFDRVNSLPELAEIESDFAHNSIDVSVGDVNSIAKKWNMPINQEGSYYSDFSYTSALLNHVLEFGFDSYRPGDYFDDIITVTEIRIWNRETYKNDIANAPKPLIAMAYEIKKALQEKSKVSEEVTA</sequence>
<protein>
    <recommendedName>
        <fullName evidence="1">DUF4132 domain-containing protein</fullName>
    </recommendedName>
</protein>
<evidence type="ECO:0000259" key="1">
    <source>
        <dbReference type="Pfam" id="PF13569"/>
    </source>
</evidence>
<accession>A0A0A7EBN8</accession>
<evidence type="ECO:0000313" key="2">
    <source>
        <dbReference type="EMBL" id="AIY63918.1"/>
    </source>
</evidence>
<name>A0A0A7EBN8_9GAMM</name>
<dbReference type="RefSeq" id="WP_038637649.1">
    <property type="nucleotide sequence ID" value="NZ_CP009888.1"/>
</dbReference>
<organism evidence="2 3">
    <name type="scientific">Pseudoalteromonas piratica</name>
    <dbReference type="NCBI Taxonomy" id="1348114"/>
    <lineage>
        <taxon>Bacteria</taxon>
        <taxon>Pseudomonadati</taxon>
        <taxon>Pseudomonadota</taxon>
        <taxon>Gammaproteobacteria</taxon>
        <taxon>Alteromonadales</taxon>
        <taxon>Pseudoalteromonadaceae</taxon>
        <taxon>Pseudoalteromonas</taxon>
    </lineage>
</organism>
<proteinExistence type="predicted"/>
<dbReference type="OrthoDB" id="8859114at2"/>
<keyword evidence="3" id="KW-1185">Reference proteome</keyword>
<dbReference type="Proteomes" id="UP000030341">
    <property type="component" value="Chromosome 1"/>
</dbReference>
<dbReference type="eggNOG" id="COG3831">
    <property type="taxonomic scope" value="Bacteria"/>
</dbReference>
<gene>
    <name evidence="2" type="ORF">OM33_01155</name>
</gene>
<dbReference type="KEGG" id="pseo:OM33_01155"/>
<dbReference type="Pfam" id="PF13569">
    <property type="entry name" value="DUF4132"/>
    <property type="match status" value="1"/>
</dbReference>
<reference evidence="2 3" key="1">
    <citation type="submission" date="2014-11" db="EMBL/GenBank/DDBJ databases">
        <title>Complete Genome Sequence of Pseudoalteromonas sp. Strain OCN003 Isolated from Kaneohe Bay, Oahu, Hawaii.</title>
        <authorList>
            <person name="Beurmann S."/>
            <person name="Videau P."/>
            <person name="Ushijima B."/>
            <person name="Smith A.M."/>
            <person name="Aeby G.S."/>
            <person name="Callahan S.M."/>
            <person name="Belcaid M."/>
        </authorList>
    </citation>
    <scope>NUCLEOTIDE SEQUENCE [LARGE SCALE GENOMIC DNA]</scope>
    <source>
        <strain evidence="2 3">OCN003</strain>
    </source>
</reference>
<evidence type="ECO:0000313" key="3">
    <source>
        <dbReference type="Proteomes" id="UP000030341"/>
    </source>
</evidence>
<feature type="domain" description="DUF4132" evidence="1">
    <location>
        <begin position="737"/>
        <end position="890"/>
    </location>
</feature>
<dbReference type="AlphaFoldDB" id="A0A0A7EBN8"/>